<sequence>MESDLTMTVSSSDDLSKGLQKMRSLNGRTSGPTRRSTKGQWTAEEDETLCKAVQQFNGKNWKKIAECFKDRTDVQCLHRWQKVLNPELVKGPWSKEEDEVIVRLVEQYGAKKWSTIAQHLPGRIGKQCRERWHNHLNPNINKEAWSQEEELALINAHQIYGNKWAELTKFLPGRSDNAIKNHWNSSVKKKLDSYLASGLLAQSQGLPRFSHTNQSTASTSSWVQQYSGDETIPKDVTEAEDISDCSQGSTFGGCSKATMANTIVVYAKNESQAAENSNQDLDSYPSSGLPCELSDSSKMVEQCFSHDWVTSDKDWQLSTNELQKIPSLDLSEDSEFINCIDVDQNHEVVPYPIESSVNFSASTSIGNLVVGSDLGEHMLMSEGDCSRVIYPPDGSTLSYASENLYKCPNSNEDGSSDSLIYQSSNGEVPNDSILNSQSYYSDLLGTPCYQSICMPLQPQSGQGTNNFDSESNQFNGPSIENQELPVLACNGLPYTNDSSNSDFCNGQDNVGSQNHRDQADDSLEIAPTDAFSLAQLQSDPSVDQIHVSETEQHDTGVLSYDPPRFPSLDIPFFSCDLVQYGGEMQHEYSPLGIRKLMMSSVNCFSPYRLWDSPSRADSPEAVLKSAAKTFTGTPSILKKRNRDLCSPLSEKRCEKKLERTSFSNLARDFSRLEVMFDDNKSQQSPSLSHKEDSGPFVEDKENVMPATEGREKEGGDGTIPKSCQVQRSSGVLTERNLDNLSFFSPDKFTTKADTPNGSSAKNSGKRSSKCSEVVSDHVTAMASSCDNPCQSLVSPHTVSGKKAVSCLVASMQSAPNTVEKSANDASVEAFGIFTETPFKRSFDSPSAWKSPWFSFLPGPRVDTDITIEDIGYFVSPRERSYDALGLMKQLSEHTAPAYANAQEVLGDETPDSILKKRYGETGERSQQESNLLTERRVLDFSECGSPVKGTEAASFSSPSSYLLKGCR</sequence>
<keyword evidence="2" id="KW-1185">Reference proteome</keyword>
<reference evidence="2" key="1">
    <citation type="journal article" date="2022" name="Mol. Ecol. Resour.">
        <title>The genomes of chicory, endive, great burdock and yacon provide insights into Asteraceae palaeo-polyploidization history and plant inulin production.</title>
        <authorList>
            <person name="Fan W."/>
            <person name="Wang S."/>
            <person name="Wang H."/>
            <person name="Wang A."/>
            <person name="Jiang F."/>
            <person name="Liu H."/>
            <person name="Zhao H."/>
            <person name="Xu D."/>
            <person name="Zhang Y."/>
        </authorList>
    </citation>
    <scope>NUCLEOTIDE SEQUENCE [LARGE SCALE GENOMIC DNA]</scope>
    <source>
        <strain evidence="2">cv. Niubang</strain>
    </source>
</reference>
<proteinExistence type="predicted"/>
<reference evidence="1 2" key="2">
    <citation type="journal article" date="2022" name="Mol. Ecol. Resour.">
        <title>The genomes of chicory, endive, great burdock and yacon provide insights into Asteraceae paleo-polyploidization history and plant inulin production.</title>
        <authorList>
            <person name="Fan W."/>
            <person name="Wang S."/>
            <person name="Wang H."/>
            <person name="Wang A."/>
            <person name="Jiang F."/>
            <person name="Liu H."/>
            <person name="Zhao H."/>
            <person name="Xu D."/>
            <person name="Zhang Y."/>
        </authorList>
    </citation>
    <scope>NUCLEOTIDE SEQUENCE [LARGE SCALE GENOMIC DNA]</scope>
    <source>
        <strain evidence="2">cv. Niubang</strain>
    </source>
</reference>
<gene>
    <name evidence="1" type="ORF">L6452_26223</name>
</gene>
<organism evidence="1 2">
    <name type="scientific">Arctium lappa</name>
    <name type="common">Greater burdock</name>
    <name type="synonym">Lappa major</name>
    <dbReference type="NCBI Taxonomy" id="4217"/>
    <lineage>
        <taxon>Eukaryota</taxon>
        <taxon>Viridiplantae</taxon>
        <taxon>Streptophyta</taxon>
        <taxon>Embryophyta</taxon>
        <taxon>Tracheophyta</taxon>
        <taxon>Spermatophyta</taxon>
        <taxon>Magnoliopsida</taxon>
        <taxon>eudicotyledons</taxon>
        <taxon>Gunneridae</taxon>
        <taxon>Pentapetalae</taxon>
        <taxon>asterids</taxon>
        <taxon>campanulids</taxon>
        <taxon>Asterales</taxon>
        <taxon>Asteraceae</taxon>
        <taxon>Carduoideae</taxon>
        <taxon>Cardueae</taxon>
        <taxon>Arctiinae</taxon>
        <taxon>Arctium</taxon>
    </lineage>
</organism>
<evidence type="ECO:0000313" key="2">
    <source>
        <dbReference type="Proteomes" id="UP001055879"/>
    </source>
</evidence>
<name>A0ACB9ABU4_ARCLA</name>
<accession>A0ACB9ABU4</accession>
<evidence type="ECO:0000313" key="1">
    <source>
        <dbReference type="EMBL" id="KAI3707597.1"/>
    </source>
</evidence>
<dbReference type="Proteomes" id="UP001055879">
    <property type="component" value="Linkage Group LG08"/>
</dbReference>
<comment type="caution">
    <text evidence="1">The sequence shown here is derived from an EMBL/GenBank/DDBJ whole genome shotgun (WGS) entry which is preliminary data.</text>
</comment>
<protein>
    <submittedName>
        <fullName evidence="1">Uncharacterized protein</fullName>
    </submittedName>
</protein>
<dbReference type="EMBL" id="CM042054">
    <property type="protein sequence ID" value="KAI3707597.1"/>
    <property type="molecule type" value="Genomic_DNA"/>
</dbReference>